<keyword evidence="4 5" id="KW-0378">Hydrolase</keyword>
<dbReference type="Pfam" id="PF00233">
    <property type="entry name" value="PDEase_I"/>
    <property type="match status" value="1"/>
</dbReference>
<organism evidence="8 9">
    <name type="scientific">Orchesella dallaii</name>
    <dbReference type="NCBI Taxonomy" id="48710"/>
    <lineage>
        <taxon>Eukaryota</taxon>
        <taxon>Metazoa</taxon>
        <taxon>Ecdysozoa</taxon>
        <taxon>Arthropoda</taxon>
        <taxon>Hexapoda</taxon>
        <taxon>Collembola</taxon>
        <taxon>Entomobryomorpha</taxon>
        <taxon>Entomobryoidea</taxon>
        <taxon>Orchesellidae</taxon>
        <taxon>Orchesellinae</taxon>
        <taxon>Orchesella</taxon>
    </lineage>
</organism>
<dbReference type="Proteomes" id="UP001642540">
    <property type="component" value="Unassembled WGS sequence"/>
</dbReference>
<feature type="domain" description="PDEase" evidence="7">
    <location>
        <begin position="610"/>
        <end position="933"/>
    </location>
</feature>
<dbReference type="InterPro" id="IPR036971">
    <property type="entry name" value="PDEase_catalytic_dom_sf"/>
</dbReference>
<evidence type="ECO:0000256" key="2">
    <source>
        <dbReference type="ARBA" id="ARBA00022535"/>
    </source>
</evidence>
<dbReference type="PROSITE" id="PS51845">
    <property type="entry name" value="PDEASE_I_2"/>
    <property type="match status" value="1"/>
</dbReference>
<sequence>MESTPPVKSELEAYLESHPEFIQTWLKEKASPETRRKVLGCCSTPVISTTLSEQSSNNDTINTSSIVNNNNNSSAVNNNTVIAGSPPGAEQAEESSSQEKPSSSSSSGREDPSPVNDSCKPSAAGESDEITTIQRPRSHSKRNSITSDRFQSWISSPKHKSDRTVPPGLVASQLEHLDENELFIELVKDISNELDIDILCHKILVNVGFLTQADRCSLFLARGPEEQRHLVAKLWDVTVDSDVEESLRRAKMEEIRIPFGVGIAGHVAQTKEIVNIKNAYEDARFNVQIDSKTGYKTHSILALPICNNEGDVIGVAQVINKKTGDFQFTEEDIEVFQRYLTFCGIGIQNAQLFETSVAEYRKNQLLLNLAKSIFEEQTNLERLVSKIMKEAQELLKCERCLVYLRDVPLYEASQIEKIFLMPSLPASSVDRKPLSRRESKTASSPEVVTEESINFQMVFELKNDDLEREVRRPSTNEIQSSPLTQIAKYVAANSEILNIGDAITWYGESMDPSSSTEVVRAQPPNLYNALPKSILCMPIYNGQRQVIGVAQLINKSNNQHFTHTDVNTFEAFAIFCGLGIHNTQLYEGACKLMAKQSVALDCLSYHATATPDDTERLRRDEIPSSIHYNLYSYEFNDFPMTDSETCKATIRMFLELDLVRKFHIPYAVLCRWVLSVKKNYRHVKYHNWRHAFNVGQTMFTVLKTGKMEQFLDDHDILGLLVACLCHDLDHRGTNNAFQRLTASPLAVLYSTSTMEHHHFDQCVMILSSEGNNIFQDLSAEDYRKVMKIVEKSILSTDLAMYFRKRARFIELVENGEISWQGDDKKELLCGMMMTACDVAAISKPWEIQHKIAKLVADEFFDQGDLEKEQLNQKPQAMMDREKKDELPKMQLSFIDEICLPLYKVLSETFPWLQPLYDGASRNRQNWQDLAEKVDMGLTWIDYDVIEKPVEEFTKDAEPEDIDFVVQNLNCPHADAEHESGKRSKSKWKLRKLFRETSQLRKSTSSQSKASSDVTTFHSKKDDLPADVPNAFNSVSNSQGTEHVSDETSRPTSKPSSPATNGAPHSSGRKGNCQIS</sequence>
<evidence type="ECO:0000256" key="1">
    <source>
        <dbReference type="ARBA" id="ARBA00007648"/>
    </source>
</evidence>
<comment type="caution">
    <text evidence="8">The sequence shown here is derived from an EMBL/GenBank/DDBJ whole genome shotgun (WGS) entry which is preliminary data.</text>
</comment>
<dbReference type="InterPro" id="IPR023174">
    <property type="entry name" value="PDEase_CS"/>
</dbReference>
<dbReference type="InterPro" id="IPR023088">
    <property type="entry name" value="PDEase"/>
</dbReference>
<comment type="cofactor">
    <cofactor evidence="5">
        <name>a divalent metal cation</name>
        <dbReference type="ChEBI" id="CHEBI:60240"/>
    </cofactor>
    <text evidence="5">Binds 2 divalent metal cations per subunit. Site 1 may preferentially bind zinc ions, while site 2 has a preference for magnesium and/or manganese ions.</text>
</comment>
<dbReference type="EC" id="3.1.4.-" evidence="5"/>
<feature type="compositionally biased region" description="Basic and acidic residues" evidence="6">
    <location>
        <begin position="429"/>
        <end position="440"/>
    </location>
</feature>
<feature type="region of interest" description="Disordered" evidence="6">
    <location>
        <begin position="998"/>
        <end position="1075"/>
    </location>
</feature>
<name>A0ABP1Q0R0_9HEXA</name>
<feature type="compositionally biased region" description="Polar residues" evidence="6">
    <location>
        <begin position="1030"/>
        <end position="1041"/>
    </location>
</feature>
<feature type="region of interest" description="Disordered" evidence="6">
    <location>
        <begin position="51"/>
        <end position="166"/>
    </location>
</feature>
<keyword evidence="9" id="KW-1185">Reference proteome</keyword>
<protein>
    <recommendedName>
        <fullName evidence="5">Phosphodiesterase</fullName>
        <ecNumber evidence="5">3.1.4.-</ecNumber>
    </recommendedName>
</protein>
<feature type="compositionally biased region" description="Polar residues" evidence="6">
    <location>
        <begin position="143"/>
        <end position="155"/>
    </location>
</feature>
<dbReference type="SMART" id="SM00471">
    <property type="entry name" value="HDc"/>
    <property type="match status" value="1"/>
</dbReference>
<evidence type="ECO:0000256" key="5">
    <source>
        <dbReference type="RuleBase" id="RU363067"/>
    </source>
</evidence>
<proteinExistence type="inferred from homology"/>
<comment type="similarity">
    <text evidence="1 5">Belongs to the cyclic nucleotide phosphodiesterase family.</text>
</comment>
<feature type="compositionally biased region" description="Low complexity" evidence="6">
    <location>
        <begin position="1002"/>
        <end position="1011"/>
    </location>
</feature>
<dbReference type="InterPro" id="IPR003018">
    <property type="entry name" value="GAF"/>
</dbReference>
<dbReference type="Pfam" id="PF01590">
    <property type="entry name" value="GAF"/>
    <property type="match status" value="2"/>
</dbReference>
<dbReference type="SUPFAM" id="SSF55781">
    <property type="entry name" value="GAF domain-like"/>
    <property type="match status" value="2"/>
</dbReference>
<keyword evidence="3 5" id="KW-0479">Metal-binding</keyword>
<evidence type="ECO:0000256" key="3">
    <source>
        <dbReference type="ARBA" id="ARBA00022723"/>
    </source>
</evidence>
<feature type="compositionally biased region" description="Low complexity" evidence="6">
    <location>
        <begin position="55"/>
        <end position="107"/>
    </location>
</feature>
<evidence type="ECO:0000256" key="4">
    <source>
        <dbReference type="ARBA" id="ARBA00022801"/>
    </source>
</evidence>
<dbReference type="PANTHER" id="PTHR11347">
    <property type="entry name" value="CYCLIC NUCLEOTIDE PHOSPHODIESTERASE"/>
    <property type="match status" value="1"/>
</dbReference>
<evidence type="ECO:0000313" key="8">
    <source>
        <dbReference type="EMBL" id="CAL8082643.1"/>
    </source>
</evidence>
<dbReference type="InterPro" id="IPR029016">
    <property type="entry name" value="GAF-like_dom_sf"/>
</dbReference>
<dbReference type="PROSITE" id="PS00126">
    <property type="entry name" value="PDEASE_I_1"/>
    <property type="match status" value="1"/>
</dbReference>
<evidence type="ECO:0000259" key="7">
    <source>
        <dbReference type="PROSITE" id="PS51845"/>
    </source>
</evidence>
<dbReference type="InterPro" id="IPR003607">
    <property type="entry name" value="HD/PDEase_dom"/>
</dbReference>
<gene>
    <name evidence="8" type="ORF">ODALV1_LOCUS5271</name>
</gene>
<accession>A0ABP1Q0R0</accession>
<dbReference type="PRINTS" id="PR00387">
    <property type="entry name" value="PDIESTERASE1"/>
</dbReference>
<evidence type="ECO:0000256" key="6">
    <source>
        <dbReference type="SAM" id="MobiDB-lite"/>
    </source>
</evidence>
<dbReference type="EMBL" id="CAXLJM020000015">
    <property type="protein sequence ID" value="CAL8082643.1"/>
    <property type="molecule type" value="Genomic_DNA"/>
</dbReference>
<feature type="compositionally biased region" description="Polar residues" evidence="6">
    <location>
        <begin position="1049"/>
        <end position="1063"/>
    </location>
</feature>
<reference evidence="8 9" key="1">
    <citation type="submission" date="2024-08" db="EMBL/GenBank/DDBJ databases">
        <authorList>
            <person name="Cucini C."/>
            <person name="Frati F."/>
        </authorList>
    </citation>
    <scope>NUCLEOTIDE SEQUENCE [LARGE SCALE GENOMIC DNA]</scope>
</reference>
<feature type="region of interest" description="Disordered" evidence="6">
    <location>
        <begin position="427"/>
        <end position="446"/>
    </location>
</feature>
<evidence type="ECO:0000313" key="9">
    <source>
        <dbReference type="Proteomes" id="UP001642540"/>
    </source>
</evidence>
<keyword evidence="2" id="KW-0140">cGMP</keyword>
<dbReference type="InterPro" id="IPR002073">
    <property type="entry name" value="PDEase_catalytic_dom"/>
</dbReference>
<dbReference type="SMART" id="SM00065">
    <property type="entry name" value="GAF"/>
    <property type="match status" value="2"/>
</dbReference>
<dbReference type="CDD" id="cd00077">
    <property type="entry name" value="HDc"/>
    <property type="match status" value="1"/>
</dbReference>
<dbReference type="Gene3D" id="1.10.1300.10">
    <property type="entry name" value="3'5'-cyclic nucleotide phosphodiesterase, catalytic domain"/>
    <property type="match status" value="1"/>
</dbReference>
<dbReference type="SUPFAM" id="SSF109604">
    <property type="entry name" value="HD-domain/PDEase-like"/>
    <property type="match status" value="1"/>
</dbReference>
<dbReference type="Gene3D" id="3.30.450.40">
    <property type="match status" value="2"/>
</dbReference>